<dbReference type="EMBL" id="JBEZFP010000093">
    <property type="protein sequence ID" value="MEU8137604.1"/>
    <property type="molecule type" value="Genomic_DNA"/>
</dbReference>
<gene>
    <name evidence="3" type="ORF">AB0C36_29335</name>
</gene>
<reference evidence="3 4" key="1">
    <citation type="submission" date="2024-06" db="EMBL/GenBank/DDBJ databases">
        <title>The Natural Products Discovery Center: Release of the First 8490 Sequenced Strains for Exploring Actinobacteria Biosynthetic Diversity.</title>
        <authorList>
            <person name="Kalkreuter E."/>
            <person name="Kautsar S.A."/>
            <person name="Yang D."/>
            <person name="Bader C.D."/>
            <person name="Teijaro C.N."/>
            <person name="Fluegel L."/>
            <person name="Davis C.M."/>
            <person name="Simpson J.R."/>
            <person name="Lauterbach L."/>
            <person name="Steele A.D."/>
            <person name="Gui C."/>
            <person name="Meng S."/>
            <person name="Li G."/>
            <person name="Viehrig K."/>
            <person name="Ye F."/>
            <person name="Su P."/>
            <person name="Kiefer A.F."/>
            <person name="Nichols A."/>
            <person name="Cepeda A.J."/>
            <person name="Yan W."/>
            <person name="Fan B."/>
            <person name="Jiang Y."/>
            <person name="Adhikari A."/>
            <person name="Zheng C.-J."/>
            <person name="Schuster L."/>
            <person name="Cowan T.M."/>
            <person name="Smanski M.J."/>
            <person name="Chevrette M.G."/>
            <person name="De Carvalho L.P.S."/>
            <person name="Shen B."/>
        </authorList>
    </citation>
    <scope>NUCLEOTIDE SEQUENCE [LARGE SCALE GENOMIC DNA]</scope>
    <source>
        <strain evidence="3 4">NPDC048946</strain>
    </source>
</reference>
<sequence length="273" mass="27818">MLALLDAPDQLLGTVTPGSGPIGTTTAETGSLRLAARMPPREDPTAPRLVYGAAATAFGTRVLFGDVAAAGARGLAVAARLLDAFRAGADHEPDLARVVYHMDLSLRGERSGAEELARVVLLEHRPDGLVAVVNRGGPAPVHVSGGLARAVDEPLGQPPIGVLNPESLRVPALPVPTSPGDRFLLRTGASDAAWPERGGAVAGALEGDFARALDGVGRADADVASGPTGPRAGASTSGVCLVEVGDPADATVPTGEAEAYRRARLPRNPLRRA</sequence>
<keyword evidence="4" id="KW-1185">Reference proteome</keyword>
<dbReference type="InterPro" id="IPR036457">
    <property type="entry name" value="PPM-type-like_dom_sf"/>
</dbReference>
<evidence type="ECO:0000313" key="3">
    <source>
        <dbReference type="EMBL" id="MEU8137604.1"/>
    </source>
</evidence>
<dbReference type="Gene3D" id="3.60.40.10">
    <property type="entry name" value="PPM-type phosphatase domain"/>
    <property type="match status" value="1"/>
</dbReference>
<name>A0ABV3DR19_9ACTN</name>
<evidence type="ECO:0000256" key="1">
    <source>
        <dbReference type="SAM" id="MobiDB-lite"/>
    </source>
</evidence>
<evidence type="ECO:0000259" key="2">
    <source>
        <dbReference type="Pfam" id="PF07228"/>
    </source>
</evidence>
<feature type="compositionally biased region" description="Basic residues" evidence="1">
    <location>
        <begin position="262"/>
        <end position="273"/>
    </location>
</feature>
<dbReference type="Pfam" id="PF07228">
    <property type="entry name" value="SpoIIE"/>
    <property type="match status" value="1"/>
</dbReference>
<dbReference type="Proteomes" id="UP001551482">
    <property type="component" value="Unassembled WGS sequence"/>
</dbReference>
<evidence type="ECO:0000313" key="4">
    <source>
        <dbReference type="Proteomes" id="UP001551482"/>
    </source>
</evidence>
<protein>
    <submittedName>
        <fullName evidence="3">SpoIIE family protein phosphatase</fullName>
    </submittedName>
</protein>
<proteinExistence type="predicted"/>
<accession>A0ABV3DR19</accession>
<organism evidence="3 4">
    <name type="scientific">Streptodolium elevatio</name>
    <dbReference type="NCBI Taxonomy" id="3157996"/>
    <lineage>
        <taxon>Bacteria</taxon>
        <taxon>Bacillati</taxon>
        <taxon>Actinomycetota</taxon>
        <taxon>Actinomycetes</taxon>
        <taxon>Kitasatosporales</taxon>
        <taxon>Streptomycetaceae</taxon>
        <taxon>Streptodolium</taxon>
    </lineage>
</organism>
<dbReference type="InterPro" id="IPR001932">
    <property type="entry name" value="PPM-type_phosphatase-like_dom"/>
</dbReference>
<feature type="domain" description="PPM-type phosphatase" evidence="2">
    <location>
        <begin position="59"/>
        <end position="187"/>
    </location>
</feature>
<dbReference type="RefSeq" id="WP_358359737.1">
    <property type="nucleotide sequence ID" value="NZ_JBEZFP010000093.1"/>
</dbReference>
<comment type="caution">
    <text evidence="3">The sequence shown here is derived from an EMBL/GenBank/DDBJ whole genome shotgun (WGS) entry which is preliminary data.</text>
</comment>
<feature type="region of interest" description="Disordered" evidence="1">
    <location>
        <begin position="252"/>
        <end position="273"/>
    </location>
</feature>